<dbReference type="GO" id="GO:0016020">
    <property type="term" value="C:membrane"/>
    <property type="evidence" value="ECO:0007669"/>
    <property type="project" value="UniProtKB-SubCell"/>
</dbReference>
<name>A0A077ZQ77_STYLE</name>
<evidence type="ECO:0000313" key="6">
    <source>
        <dbReference type="EMBL" id="CDW72063.1"/>
    </source>
</evidence>
<feature type="transmembrane region" description="Helical" evidence="5">
    <location>
        <begin position="143"/>
        <end position="165"/>
    </location>
</feature>
<feature type="transmembrane region" description="Helical" evidence="5">
    <location>
        <begin position="116"/>
        <end position="137"/>
    </location>
</feature>
<comment type="subcellular location">
    <subcellularLocation>
        <location evidence="1">Membrane</location>
        <topology evidence="1">Multi-pass membrane protein</topology>
    </subcellularLocation>
</comment>
<feature type="transmembrane region" description="Helical" evidence="5">
    <location>
        <begin position="172"/>
        <end position="194"/>
    </location>
</feature>
<keyword evidence="2 5" id="KW-0812">Transmembrane</keyword>
<dbReference type="FunCoup" id="A0A077ZQ77">
    <property type="interactions" value="15"/>
</dbReference>
<evidence type="ECO:0000256" key="4">
    <source>
        <dbReference type="ARBA" id="ARBA00023136"/>
    </source>
</evidence>
<proteinExistence type="inferred from homology"/>
<accession>A0A077ZQ77</accession>
<dbReference type="Proteomes" id="UP000039865">
    <property type="component" value="Unassembled WGS sequence"/>
</dbReference>
<reference evidence="6 7" key="1">
    <citation type="submission" date="2014-06" db="EMBL/GenBank/DDBJ databases">
        <authorList>
            <person name="Swart Estienne"/>
        </authorList>
    </citation>
    <scope>NUCLEOTIDE SEQUENCE [LARGE SCALE GENOMIC DNA]</scope>
    <source>
        <strain evidence="6 7">130c</strain>
    </source>
</reference>
<evidence type="ECO:0000256" key="1">
    <source>
        <dbReference type="ARBA" id="ARBA00004141"/>
    </source>
</evidence>
<dbReference type="Pfam" id="PF01027">
    <property type="entry name" value="Bax1-I"/>
    <property type="match status" value="1"/>
</dbReference>
<keyword evidence="3 5" id="KW-1133">Transmembrane helix</keyword>
<evidence type="ECO:0000256" key="3">
    <source>
        <dbReference type="ARBA" id="ARBA00022989"/>
    </source>
</evidence>
<dbReference type="InterPro" id="IPR006214">
    <property type="entry name" value="Bax_inhibitor_1-related"/>
</dbReference>
<sequence length="231" mass="26145">MSEGLLGYNGDSKFYDAQDRLNFVRKVYSILGVQILITSLITLIPMTNDHAKIWMQDNYGLLIACCIGAIVISCAMICFLPLTRMVPYNYVMLLLFTLCESYLVASCAAVSDESAVICAAFSTAVIVLGITVFVWFSKVDFTFLGPIILIIGLQMCMLSIFIFFFHFKALKMVYCSLAVILFCFYLIFDTQLVMGGRRYQVEVDDYILGAFILYTDIIMIFLYLLRLFGGR</sequence>
<dbReference type="OrthoDB" id="7933078at2759"/>
<dbReference type="PANTHER" id="PTHR23291:SF47">
    <property type="entry name" value="TRANSMEMBRANE BAX INHIBITOR MOTIF CONTAINING 7"/>
    <property type="match status" value="1"/>
</dbReference>
<evidence type="ECO:0008006" key="8">
    <source>
        <dbReference type="Google" id="ProtNLM"/>
    </source>
</evidence>
<protein>
    <recommendedName>
        <fullName evidence="8">Nmda receptor glutamate-binding chain</fullName>
    </recommendedName>
</protein>
<organism evidence="6 7">
    <name type="scientific">Stylonychia lemnae</name>
    <name type="common">Ciliate</name>
    <dbReference type="NCBI Taxonomy" id="5949"/>
    <lineage>
        <taxon>Eukaryota</taxon>
        <taxon>Sar</taxon>
        <taxon>Alveolata</taxon>
        <taxon>Ciliophora</taxon>
        <taxon>Intramacronucleata</taxon>
        <taxon>Spirotrichea</taxon>
        <taxon>Stichotrichia</taxon>
        <taxon>Sporadotrichida</taxon>
        <taxon>Oxytrichidae</taxon>
        <taxon>Stylonychinae</taxon>
        <taxon>Stylonychia</taxon>
    </lineage>
</organism>
<feature type="transmembrane region" description="Helical" evidence="5">
    <location>
        <begin position="206"/>
        <end position="225"/>
    </location>
</feature>
<feature type="transmembrane region" description="Helical" evidence="5">
    <location>
        <begin position="27"/>
        <end position="47"/>
    </location>
</feature>
<dbReference type="InParanoid" id="A0A077ZQ77"/>
<dbReference type="EMBL" id="CCKQ01000974">
    <property type="protein sequence ID" value="CDW72063.1"/>
    <property type="molecule type" value="Genomic_DNA"/>
</dbReference>
<dbReference type="PANTHER" id="PTHR23291">
    <property type="entry name" value="BAX INHIBITOR-RELATED"/>
    <property type="match status" value="1"/>
</dbReference>
<keyword evidence="4 5" id="KW-0472">Membrane</keyword>
<evidence type="ECO:0000256" key="2">
    <source>
        <dbReference type="ARBA" id="ARBA00022692"/>
    </source>
</evidence>
<feature type="transmembrane region" description="Helical" evidence="5">
    <location>
        <begin position="88"/>
        <end position="109"/>
    </location>
</feature>
<dbReference type="OMA" id="YYVSYAF"/>
<comment type="similarity">
    <text evidence="5">Belongs to the BI1 family.</text>
</comment>
<evidence type="ECO:0000256" key="5">
    <source>
        <dbReference type="RuleBase" id="RU004379"/>
    </source>
</evidence>
<evidence type="ECO:0000313" key="7">
    <source>
        <dbReference type="Proteomes" id="UP000039865"/>
    </source>
</evidence>
<dbReference type="AlphaFoldDB" id="A0A077ZQ77"/>
<keyword evidence="7" id="KW-1185">Reference proteome</keyword>
<feature type="transmembrane region" description="Helical" evidence="5">
    <location>
        <begin position="59"/>
        <end position="82"/>
    </location>
</feature>
<gene>
    <name evidence="6" type="primary">Contig9710.g494</name>
    <name evidence="6" type="ORF">STYLEM_1017</name>
</gene>